<sequence>MTAETTADTLRGVTVDETARQRLVARRTPAARRHVIYFTPRSGSSWLSTALAETKLLGYAGEYLNPSFIQSIARSLNANTPDTYLDALLRSRKTDNDVFTVEVTYFHLRKFGDRGLFLKYFPPTSPCVFLMRENIVLQAISLYKAVETQVFHTAAASDDRIAVSHGFSDYDGEKILGWVQHIRQQEVGLEALFAVEKLEPLRISYERLFGMYPDPVGLIAGHLGLPPGSVPKAETRAVAHAKLASASNLELEARFRADYGESVGRVESERREMIARLYANGAARRSAPPVRTGVRKAPKAQTAAPPAPKRADAPPAPKPAPSLSQKQILQLAGERLRAGKPFSAIRFGDGEGMFLGGDGSIFPPSARNEAFKVLFGTEAPANAISDLGERMKSAYRDADVVGGPALEEQTNYRRSRAARVFTQLSLKSDTSRSAHSSFHQNIFGSGLLADLIRAARRVVIVTPHPVAGHFRERFGVDVELIRIPGEAKHLSPSDRHYPDRFREVCARLRGEDQTGCLALVGAGFCGKVYCGVFKQAGGVAIDVGSAFDELAGFTTRAYMSSLAGAEQMLERVSSLPIGDDPYSARLLFFKSLHLEKLGRLDEALNASRESLKRSPVPTERGIFHHMSLLTRQGRSEEANLMLHRICAHHPDLSRDAWQLLGEHYFLAGNQRQSAVAFEQAYALDRTSLLVLKRYVAALLRAGERKEVSRLKGEVVKMADLANDILAMISRAEGGPRETSDAAAPTLREPVAKKA</sequence>
<protein>
    <submittedName>
        <fullName evidence="4">Stf0 family sulfotransferase</fullName>
    </submittedName>
</protein>
<dbReference type="SUPFAM" id="SSF48452">
    <property type="entry name" value="TPR-like"/>
    <property type="match status" value="1"/>
</dbReference>
<feature type="region of interest" description="Disordered" evidence="1">
    <location>
        <begin position="734"/>
        <end position="754"/>
    </location>
</feature>
<organism evidence="4 5">
    <name type="scientific">Microbaculum marinum</name>
    <dbReference type="NCBI Taxonomy" id="1764581"/>
    <lineage>
        <taxon>Bacteria</taxon>
        <taxon>Pseudomonadati</taxon>
        <taxon>Pseudomonadota</taxon>
        <taxon>Alphaproteobacteria</taxon>
        <taxon>Hyphomicrobiales</taxon>
        <taxon>Tepidamorphaceae</taxon>
        <taxon>Microbaculum</taxon>
    </lineage>
</organism>
<gene>
    <name evidence="4" type="ORF">V3328_11275</name>
</gene>
<feature type="region of interest" description="Disordered" evidence="1">
    <location>
        <begin position="286"/>
        <end position="324"/>
    </location>
</feature>
<keyword evidence="5" id="KW-1185">Reference proteome</keyword>
<dbReference type="InterPro" id="IPR011990">
    <property type="entry name" value="TPR-like_helical_dom_sf"/>
</dbReference>
<dbReference type="InterPro" id="IPR055171">
    <property type="entry name" value="GT-D-like"/>
</dbReference>
<dbReference type="InterPro" id="IPR024628">
    <property type="entry name" value="Sulfotransferase_Stf0_dom"/>
</dbReference>
<accession>A0AAW9RSY4</accession>
<evidence type="ECO:0000259" key="3">
    <source>
        <dbReference type="Pfam" id="PF22882"/>
    </source>
</evidence>
<dbReference type="Pfam" id="PF22882">
    <property type="entry name" value="GT-D-like"/>
    <property type="match status" value="1"/>
</dbReference>
<feature type="domain" description="GT-D fold-like" evidence="3">
    <location>
        <begin position="323"/>
        <end position="549"/>
    </location>
</feature>
<dbReference type="Proteomes" id="UP001378188">
    <property type="component" value="Unassembled WGS sequence"/>
</dbReference>
<evidence type="ECO:0000313" key="5">
    <source>
        <dbReference type="Proteomes" id="UP001378188"/>
    </source>
</evidence>
<dbReference type="RefSeq" id="WP_340329757.1">
    <property type="nucleotide sequence ID" value="NZ_JAZHOF010000004.1"/>
</dbReference>
<dbReference type="Gene3D" id="3.40.50.300">
    <property type="entry name" value="P-loop containing nucleotide triphosphate hydrolases"/>
    <property type="match status" value="1"/>
</dbReference>
<evidence type="ECO:0000313" key="4">
    <source>
        <dbReference type="EMBL" id="MEJ8572059.1"/>
    </source>
</evidence>
<dbReference type="EMBL" id="JAZHOF010000004">
    <property type="protein sequence ID" value="MEJ8572059.1"/>
    <property type="molecule type" value="Genomic_DNA"/>
</dbReference>
<reference evidence="4 5" key="1">
    <citation type="submission" date="2024-02" db="EMBL/GenBank/DDBJ databases">
        <title>Genome analysis and characterization of Microbaculum marinisediminis sp. nov., isolated from marine sediment.</title>
        <authorList>
            <person name="Du Z.-J."/>
            <person name="Ye Y.-Q."/>
            <person name="Zhang Z.-R."/>
            <person name="Yuan S.-M."/>
            <person name="Zhang X.-Y."/>
        </authorList>
    </citation>
    <scope>NUCLEOTIDE SEQUENCE [LARGE SCALE GENOMIC DNA]</scope>
    <source>
        <strain evidence="4 5">SDUM1044001</strain>
    </source>
</reference>
<dbReference type="AlphaFoldDB" id="A0AAW9RSY4"/>
<dbReference type="Pfam" id="PF09037">
    <property type="entry name" value="Sulphotransf"/>
    <property type="match status" value="1"/>
</dbReference>
<evidence type="ECO:0000259" key="2">
    <source>
        <dbReference type="Pfam" id="PF09037"/>
    </source>
</evidence>
<name>A0AAW9RSY4_9HYPH</name>
<dbReference type="Gene3D" id="1.25.40.10">
    <property type="entry name" value="Tetratricopeptide repeat domain"/>
    <property type="match status" value="1"/>
</dbReference>
<dbReference type="SUPFAM" id="SSF52540">
    <property type="entry name" value="P-loop containing nucleoside triphosphate hydrolases"/>
    <property type="match status" value="1"/>
</dbReference>
<proteinExistence type="predicted"/>
<feature type="domain" description="Sulphotransferase Stf0" evidence="2">
    <location>
        <begin position="35"/>
        <end position="258"/>
    </location>
</feature>
<comment type="caution">
    <text evidence="4">The sequence shown here is derived from an EMBL/GenBank/DDBJ whole genome shotgun (WGS) entry which is preliminary data.</text>
</comment>
<evidence type="ECO:0000256" key="1">
    <source>
        <dbReference type="SAM" id="MobiDB-lite"/>
    </source>
</evidence>
<dbReference type="InterPro" id="IPR027417">
    <property type="entry name" value="P-loop_NTPase"/>
</dbReference>